<dbReference type="PATRIC" id="fig|79604.3.peg.1831"/>
<name>A0A172S043_9ACTN</name>
<accession>A0A172S043</accession>
<evidence type="ECO:0000259" key="1">
    <source>
        <dbReference type="Pfam" id="PF01458"/>
    </source>
</evidence>
<dbReference type="EMBL" id="FOEC01000001">
    <property type="protein sequence ID" value="SEO37041.1"/>
    <property type="molecule type" value="Genomic_DNA"/>
</dbReference>
<dbReference type="SUPFAM" id="SSF101960">
    <property type="entry name" value="Stabilizer of iron transporter SufD"/>
    <property type="match status" value="1"/>
</dbReference>
<dbReference type="InterPro" id="IPR000825">
    <property type="entry name" value="SUF_FeS_clus_asmbl_SufBD_core"/>
</dbReference>
<evidence type="ECO:0000313" key="3">
    <source>
        <dbReference type="Proteomes" id="UP000182975"/>
    </source>
</evidence>
<dbReference type="STRING" id="79604.AAY81_09125"/>
<keyword evidence="3" id="KW-1185">Reference proteome</keyword>
<reference evidence="3" key="1">
    <citation type="submission" date="2016-10" db="EMBL/GenBank/DDBJ databases">
        <authorList>
            <person name="Varghese N."/>
        </authorList>
    </citation>
    <scope>NUCLEOTIDE SEQUENCE [LARGE SCALE GENOMIC DNA]</scope>
    <source>
        <strain evidence="3">DSM 21843</strain>
    </source>
</reference>
<feature type="domain" description="SUF system FeS cluster assembly SufBD core" evidence="1">
    <location>
        <begin position="104"/>
        <end position="321"/>
    </location>
</feature>
<dbReference type="PANTHER" id="PTHR43575">
    <property type="entry name" value="PROTEIN ABCI7, CHLOROPLASTIC"/>
    <property type="match status" value="1"/>
</dbReference>
<dbReference type="InterPro" id="IPR037284">
    <property type="entry name" value="SUF_FeS_clus_asmbl_SufBD_sf"/>
</dbReference>
<dbReference type="InterPro" id="IPR055346">
    <property type="entry name" value="Fe-S_cluster_assembly_SufBD"/>
</dbReference>
<proteinExistence type="predicted"/>
<dbReference type="RefSeq" id="WP_066664225.1">
    <property type="nucleotide sequence ID" value="NZ_CP011402.1"/>
</dbReference>
<dbReference type="GO" id="GO:0016226">
    <property type="term" value="P:iron-sulfur cluster assembly"/>
    <property type="evidence" value="ECO:0007669"/>
    <property type="project" value="InterPro"/>
</dbReference>
<organism evidence="2 3">
    <name type="scientific">Denitrobacterium detoxificans</name>
    <dbReference type="NCBI Taxonomy" id="79604"/>
    <lineage>
        <taxon>Bacteria</taxon>
        <taxon>Bacillati</taxon>
        <taxon>Actinomycetota</taxon>
        <taxon>Coriobacteriia</taxon>
        <taxon>Eggerthellales</taxon>
        <taxon>Eggerthellaceae</taxon>
        <taxon>Denitrobacterium</taxon>
    </lineage>
</organism>
<dbReference type="PANTHER" id="PTHR43575:SF1">
    <property type="entry name" value="PROTEIN ABCI7, CHLOROPLASTIC"/>
    <property type="match status" value="1"/>
</dbReference>
<evidence type="ECO:0000313" key="2">
    <source>
        <dbReference type="EMBL" id="SEO37041.1"/>
    </source>
</evidence>
<protein>
    <submittedName>
        <fullName evidence="2">Uncharacterized protein family (UPF0051)</fullName>
    </submittedName>
</protein>
<dbReference type="Pfam" id="PF01458">
    <property type="entry name" value="SUFBD_core"/>
    <property type="match status" value="1"/>
</dbReference>
<gene>
    <name evidence="2" type="ORF">SAMN02910314_00022</name>
</gene>
<dbReference type="AlphaFoldDB" id="A0A172S043"/>
<dbReference type="KEGG" id="ddt:AAY81_09125"/>
<dbReference type="OrthoDB" id="9803529at2"/>
<dbReference type="Proteomes" id="UP000182975">
    <property type="component" value="Unassembled WGS sequence"/>
</dbReference>
<sequence>MSEQTQEPTITLDRVNTPPAQTWNYLRANDISLTVPNRPRQGTTRADLPRLFGSVECGMGQAVTQWVESQAGDALYWEVRSGEDTEPIVIDVDAVKGDIVDAGVIVRAGAQANILIHHHGSTPIGGTSAVLLRVIAERGSQVRLREIVVGDGVGQRIESVGITCGNGAQVDARQFFLAAGTTAAGFAAALDGDASRIDLTARYLGVNHDTLDINHVVRQRGQRTKSNVLESGVLDDAARKSLRATIDLIHGAHGAEGSELESVLVLGDDVVNKTMPVILCDEDNVAGNHGASIGSVGPDQIRYLRNRGLSEREAEDLYVRALFDDALIAAEMNDVRSRVVARAKTVLGEGIVEDLIDFDDAQAKEA</sequence>